<dbReference type="EMBL" id="BA000039">
    <property type="protein sequence ID" value="BAC08959.1"/>
    <property type="molecule type" value="Genomic_DNA"/>
</dbReference>
<proteinExistence type="predicted"/>
<gene>
    <name evidence="1" type="ordered locus">tll1407</name>
</gene>
<evidence type="ECO:0000313" key="2">
    <source>
        <dbReference type="Proteomes" id="UP000000440"/>
    </source>
</evidence>
<dbReference type="STRING" id="197221.gene:10748006"/>
<dbReference type="KEGG" id="tel:tll1407"/>
<dbReference type="RefSeq" id="WP_011057247.1">
    <property type="nucleotide sequence ID" value="NC_004113.1"/>
</dbReference>
<organism evidence="1 2">
    <name type="scientific">Thermosynechococcus vestitus (strain NIES-2133 / IAM M-273 / BP-1)</name>
    <dbReference type="NCBI Taxonomy" id="197221"/>
    <lineage>
        <taxon>Bacteria</taxon>
        <taxon>Bacillati</taxon>
        <taxon>Cyanobacteriota</taxon>
        <taxon>Cyanophyceae</taxon>
        <taxon>Acaryochloridales</taxon>
        <taxon>Thermosynechococcaceae</taxon>
        <taxon>Thermosynechococcus</taxon>
    </lineage>
</organism>
<dbReference type="EnsemblBacteria" id="BAC08959">
    <property type="protein sequence ID" value="BAC08959"/>
    <property type="gene ID" value="BAC08959"/>
</dbReference>
<keyword evidence="2" id="KW-1185">Reference proteome</keyword>
<evidence type="ECO:0000313" key="1">
    <source>
        <dbReference type="EMBL" id="BAC08959.1"/>
    </source>
</evidence>
<sequence length="126" mass="14146">MFEAKRLLLMKVLSLKVLSLILMSSGLAPSLTLLARAIPQPYPQVAVDSFMDACIERGRRSAPIVPRAVMSNICRCSINYIQERLDYADFQALDPNGGQPQSRRQQRAQRVLDDSVNHCVRRQFGG</sequence>
<name>Q8DJ22_THEVB</name>
<dbReference type="Proteomes" id="UP000000440">
    <property type="component" value="Chromosome"/>
</dbReference>
<protein>
    <submittedName>
        <fullName evidence="1">Tll1407 protein</fullName>
    </submittedName>
</protein>
<dbReference type="AlphaFoldDB" id="Q8DJ22"/>
<accession>Q8DJ22</accession>
<reference evidence="1 2" key="1">
    <citation type="journal article" date="2002" name="DNA Res.">
        <title>Complete genome structure of the thermophilic cyanobacterium Thermosynechococcus elongatus BP-1.</title>
        <authorList>
            <person name="Nakamura Y."/>
            <person name="Kaneko T."/>
            <person name="Sato S."/>
            <person name="Ikeuchi M."/>
            <person name="Katoh H."/>
            <person name="Sasamoto S."/>
            <person name="Watanabe A."/>
            <person name="Iriguchi M."/>
            <person name="Kawashima K."/>
            <person name="Kimura T."/>
            <person name="Kishida Y."/>
            <person name="Kiyokawa C."/>
            <person name="Kohara M."/>
            <person name="Matsumoto M."/>
            <person name="Matsuno A."/>
            <person name="Nakazaki N."/>
            <person name="Shimpo S."/>
            <person name="Sugimoto M."/>
            <person name="Takeuchi C."/>
            <person name="Yamada M."/>
            <person name="Tabata S."/>
        </authorList>
    </citation>
    <scope>NUCLEOTIDE SEQUENCE [LARGE SCALE GENOMIC DNA]</scope>
    <source>
        <strain evidence="2">IAM M-273 / NIES-2133 / BP-1</strain>
    </source>
</reference>